<dbReference type="Gene3D" id="3.40.50.150">
    <property type="entry name" value="Vaccinia Virus protein VP39"/>
    <property type="match status" value="1"/>
</dbReference>
<evidence type="ECO:0000256" key="1">
    <source>
        <dbReference type="ARBA" id="ARBA00011900"/>
    </source>
</evidence>
<dbReference type="EC" id="2.1.1.72" evidence="1"/>
<name>A0A7Y6IC89_9ACTN</name>
<comment type="catalytic activity">
    <reaction evidence="4">
        <text>a 2'-deoxyadenosine in DNA + S-adenosyl-L-methionine = an N(6)-methyl-2'-deoxyadenosine in DNA + S-adenosyl-L-homocysteine + H(+)</text>
        <dbReference type="Rhea" id="RHEA:15197"/>
        <dbReference type="Rhea" id="RHEA-COMP:12418"/>
        <dbReference type="Rhea" id="RHEA-COMP:12419"/>
        <dbReference type="ChEBI" id="CHEBI:15378"/>
        <dbReference type="ChEBI" id="CHEBI:57856"/>
        <dbReference type="ChEBI" id="CHEBI:59789"/>
        <dbReference type="ChEBI" id="CHEBI:90615"/>
        <dbReference type="ChEBI" id="CHEBI:90616"/>
        <dbReference type="EC" id="2.1.1.72"/>
    </reaction>
</comment>
<evidence type="ECO:0000256" key="5">
    <source>
        <dbReference type="SAM" id="MobiDB-lite"/>
    </source>
</evidence>
<dbReference type="InterPro" id="IPR003356">
    <property type="entry name" value="DNA_methylase_A-5"/>
</dbReference>
<dbReference type="Pfam" id="PF02384">
    <property type="entry name" value="N6_Mtase"/>
    <property type="match status" value="1"/>
</dbReference>
<dbReference type="PANTHER" id="PTHR33841:SF1">
    <property type="entry name" value="DNA METHYLTRANSFERASE A"/>
    <property type="match status" value="1"/>
</dbReference>
<dbReference type="InterPro" id="IPR041635">
    <property type="entry name" value="Type_ISP_LLaBIII_C"/>
</dbReference>
<dbReference type="GO" id="GO:0032259">
    <property type="term" value="P:methylation"/>
    <property type="evidence" value="ECO:0007669"/>
    <property type="project" value="UniProtKB-KW"/>
</dbReference>
<feature type="domain" description="DNA methylase adenine-specific" evidence="6">
    <location>
        <begin position="325"/>
        <end position="508"/>
    </location>
</feature>
<keyword evidence="9" id="KW-1185">Reference proteome</keyword>
<dbReference type="Pfam" id="PF18135">
    <property type="entry name" value="Type_ISP_C"/>
    <property type="match status" value="1"/>
</dbReference>
<feature type="region of interest" description="Disordered" evidence="5">
    <location>
        <begin position="1102"/>
        <end position="1121"/>
    </location>
</feature>
<evidence type="ECO:0000313" key="9">
    <source>
        <dbReference type="Proteomes" id="UP000586042"/>
    </source>
</evidence>
<dbReference type="EMBL" id="JABWGN010000011">
    <property type="protein sequence ID" value="NUW35572.1"/>
    <property type="molecule type" value="Genomic_DNA"/>
</dbReference>
<dbReference type="Proteomes" id="UP000586042">
    <property type="component" value="Unassembled WGS sequence"/>
</dbReference>
<keyword evidence="2 8" id="KW-0489">Methyltransferase</keyword>
<dbReference type="RefSeq" id="WP_175592982.1">
    <property type="nucleotide sequence ID" value="NZ_JABWGN010000011.1"/>
</dbReference>
<evidence type="ECO:0000259" key="6">
    <source>
        <dbReference type="Pfam" id="PF02384"/>
    </source>
</evidence>
<dbReference type="PRINTS" id="PR00507">
    <property type="entry name" value="N12N6MTFRASE"/>
</dbReference>
<comment type="caution">
    <text evidence="8">The sequence shown here is derived from an EMBL/GenBank/DDBJ whole genome shotgun (WGS) entry which is preliminary data.</text>
</comment>
<dbReference type="GO" id="GO:0003677">
    <property type="term" value="F:DNA binding"/>
    <property type="evidence" value="ECO:0007669"/>
    <property type="project" value="InterPro"/>
</dbReference>
<protein>
    <recommendedName>
        <fullName evidence="1">site-specific DNA-methyltransferase (adenine-specific)</fullName>
        <ecNumber evidence="1">2.1.1.72</ecNumber>
    </recommendedName>
</protein>
<keyword evidence="3" id="KW-0808">Transferase</keyword>
<dbReference type="GO" id="GO:0009007">
    <property type="term" value="F:site-specific DNA-methyltransferase (adenine-specific) activity"/>
    <property type="evidence" value="ECO:0007669"/>
    <property type="project" value="UniProtKB-EC"/>
</dbReference>
<proteinExistence type="predicted"/>
<evidence type="ECO:0000259" key="7">
    <source>
        <dbReference type="Pfam" id="PF18135"/>
    </source>
</evidence>
<dbReference type="GO" id="GO:0008170">
    <property type="term" value="F:N-methyltransferase activity"/>
    <property type="evidence" value="ECO:0007669"/>
    <property type="project" value="InterPro"/>
</dbReference>
<evidence type="ECO:0000256" key="4">
    <source>
        <dbReference type="ARBA" id="ARBA00047942"/>
    </source>
</evidence>
<dbReference type="AlphaFoldDB" id="A0A7Y6IC89"/>
<evidence type="ECO:0000256" key="2">
    <source>
        <dbReference type="ARBA" id="ARBA00022603"/>
    </source>
</evidence>
<dbReference type="PANTHER" id="PTHR33841">
    <property type="entry name" value="DNA METHYLTRANSFERASE YEEA-RELATED"/>
    <property type="match status" value="1"/>
</dbReference>
<sequence length="1121" mass="126533">MAFPQPQRDAPLSESDKVRLAVARYGAELGPRMRGDGRAEDRLRAPVHHLITNVAQVLGVRAVVHDEVTIARLRSRPDLAVDGPAGRLGYVELKRHGKGVPGDWRVPVSQHDREQWEKLGALPNLIYTDGQVWALYRNGVRIGPVVELEGDLHHAGERLRYAGSDFEVLLKKFFAWRPARPDSLRKLVADIAPLCRLLRDQVAETMTFERSHGRRRPLVMLAAEWRGILFPNLSDDEFADAYAQTVTFSLLLARLDGISFEAGRSLTAIAEQLSKQHSLMGEALAILTHPRWAQHLSIVEMLRHVIGNVDWAEVRLDDSNAYTLLYETFLAEYEPRLRRESGTYYTPDLVARAMVTFADQILKTRMRKPHGLAARDVVVVDPAMGAGTFLVEIVESVVATLRTERGPDFVPQGHLRELFAERLVGFEVQAAPYAVAELRLHHLLKNRYGVEVPRDEVRFLSDALDDPDALPLDFGQLYGVLKEAREGANRIKRQQPVMVVIGNPPWRERARGAAPWIEKRRKPGHQISDRRYRPSLDEFREPGQERRTFNLSNMWTYFWRWSTWKVFDAHAEDQPGVVILITPKAYITSDSHAGMRRYLRETADEGWIIDVSPEDFRPEGPTRLFPGVQQPICIGIFARYQAGNRKRPAKVHYLAVHGTRDQKITELLEVTPDGPTWVEVPAGWTAPLRPAAHAGWDAYPKLSDLFRWKQTGVNSNRNWVWAPDPHTLRRRWARMVHASGDYKAVLFKESDARTLDGVYPPVPGVPSSHVPLREETAEEPRIVRAAFRSFDRQYLIYDRRVIDRPRAELWHTQANNQVYISEQHAHKFGAGPGLIFSALVPGVDHFNGRGGRVLPLYEDPAAKLSNLVPGLLECLARLVGMTVTPEDLLAYVAAVVAHPAYTRRFGEELQVPGIRVPLSLDIGLWREAVTLGREVVWVHTYGESFVDPAAGRPRGIPLLPESERPKVVSAISVDTEQMPSKISYDEATKTVLVGEDALLGPAGRIAPVDPRVWNYTVGGVRVVDHWFGYRQRSARRKKRTSPLDDDNPLWWIAEFDDDLFALLNVLGRCVALELPQTDLLDRVISGPLVTVENLHEEGVFPAAKPRRKRPASASISPLPDL</sequence>
<organism evidence="8 9">
    <name type="scientific">Nonomuraea montanisoli</name>
    <dbReference type="NCBI Taxonomy" id="2741721"/>
    <lineage>
        <taxon>Bacteria</taxon>
        <taxon>Bacillati</taxon>
        <taxon>Actinomycetota</taxon>
        <taxon>Actinomycetes</taxon>
        <taxon>Streptosporangiales</taxon>
        <taxon>Streptosporangiaceae</taxon>
        <taxon>Nonomuraea</taxon>
    </lineage>
</organism>
<dbReference type="InterPro" id="IPR029063">
    <property type="entry name" value="SAM-dependent_MTases_sf"/>
</dbReference>
<feature type="domain" description="Type ISP restriction-modification enzyme LLaBIII C-terminal specificity" evidence="7">
    <location>
        <begin position="704"/>
        <end position="1048"/>
    </location>
</feature>
<dbReference type="SUPFAM" id="SSF53335">
    <property type="entry name" value="S-adenosyl-L-methionine-dependent methyltransferases"/>
    <property type="match status" value="1"/>
</dbReference>
<gene>
    <name evidence="8" type="ORF">HTZ77_29685</name>
</gene>
<dbReference type="InterPro" id="IPR050953">
    <property type="entry name" value="N4_N6_ade-DNA_methylase"/>
</dbReference>
<accession>A0A7Y6IC89</accession>
<evidence type="ECO:0000256" key="3">
    <source>
        <dbReference type="ARBA" id="ARBA00022679"/>
    </source>
</evidence>
<evidence type="ECO:0000313" key="8">
    <source>
        <dbReference type="EMBL" id="NUW35572.1"/>
    </source>
</evidence>
<reference evidence="8 9" key="1">
    <citation type="submission" date="2020-06" db="EMBL/GenBank/DDBJ databases">
        <title>Nonomuraea sp. SMC257, a novel actinomycete isolated from soil.</title>
        <authorList>
            <person name="Chanama M."/>
        </authorList>
    </citation>
    <scope>NUCLEOTIDE SEQUENCE [LARGE SCALE GENOMIC DNA]</scope>
    <source>
        <strain evidence="8 9">SMC257</strain>
    </source>
</reference>